<feature type="domain" description="JmjC" evidence="7">
    <location>
        <begin position="251"/>
        <end position="417"/>
    </location>
</feature>
<dbReference type="PROSITE" id="PS51542">
    <property type="entry name" value="FYRN"/>
    <property type="match status" value="1"/>
</dbReference>
<dbReference type="PROSITE" id="PS51543">
    <property type="entry name" value="FYRC"/>
    <property type="match status" value="1"/>
</dbReference>
<dbReference type="PROSITE" id="PS51184">
    <property type="entry name" value="JMJC"/>
    <property type="match status" value="1"/>
</dbReference>
<dbReference type="EMBL" id="JAXQNO010000001">
    <property type="protein sequence ID" value="KAK4803399.1"/>
    <property type="molecule type" value="Genomic_DNA"/>
</dbReference>
<dbReference type="InterPro" id="IPR003347">
    <property type="entry name" value="JmjC_dom"/>
</dbReference>
<keyword evidence="4" id="KW-0539">Nucleus</keyword>
<dbReference type="Pfam" id="PF02373">
    <property type="entry name" value="JmjC"/>
    <property type="match status" value="1"/>
</dbReference>
<dbReference type="PROSITE" id="PS51183">
    <property type="entry name" value="JMJN"/>
    <property type="match status" value="1"/>
</dbReference>
<dbReference type="SMART" id="SM00541">
    <property type="entry name" value="FYRN"/>
    <property type="match status" value="1"/>
</dbReference>
<dbReference type="GO" id="GO:0000785">
    <property type="term" value="C:chromatin"/>
    <property type="evidence" value="ECO:0007669"/>
    <property type="project" value="TreeGrafter"/>
</dbReference>
<dbReference type="Gene3D" id="2.60.120.650">
    <property type="entry name" value="Cupin"/>
    <property type="match status" value="1"/>
</dbReference>
<dbReference type="SMART" id="SM00542">
    <property type="entry name" value="FYRC"/>
    <property type="match status" value="1"/>
</dbReference>
<proteinExistence type="predicted"/>
<dbReference type="InterPro" id="IPR003888">
    <property type="entry name" value="FYrich_N"/>
</dbReference>
<dbReference type="SUPFAM" id="SSF51197">
    <property type="entry name" value="Clavaminate synthase-like"/>
    <property type="match status" value="1"/>
</dbReference>
<dbReference type="InterPro" id="IPR004198">
    <property type="entry name" value="Znf_C5HC2"/>
</dbReference>
<feature type="compositionally biased region" description="Basic residues" evidence="5">
    <location>
        <begin position="126"/>
        <end position="140"/>
    </location>
</feature>
<feature type="compositionally biased region" description="Basic and acidic residues" evidence="5">
    <location>
        <begin position="7"/>
        <end position="19"/>
    </location>
</feature>
<evidence type="ECO:0000256" key="5">
    <source>
        <dbReference type="SAM" id="MobiDB-lite"/>
    </source>
</evidence>
<dbReference type="GO" id="GO:0034647">
    <property type="term" value="F:histone H3K4me/H3K4me2/H3K4me3 demethylase activity"/>
    <property type="evidence" value="ECO:0007669"/>
    <property type="project" value="TreeGrafter"/>
</dbReference>
<gene>
    <name evidence="8" type="ORF">SAY86_003216</name>
</gene>
<dbReference type="PANTHER" id="PTHR10694">
    <property type="entry name" value="LYSINE-SPECIFIC DEMETHYLASE"/>
    <property type="match status" value="1"/>
</dbReference>
<dbReference type="GO" id="GO:0048731">
    <property type="term" value="P:system development"/>
    <property type="evidence" value="ECO:0007669"/>
    <property type="project" value="UniProtKB-ARBA"/>
</dbReference>
<protein>
    <submittedName>
        <fullName evidence="8">Uncharacterized protein</fullName>
    </submittedName>
</protein>
<dbReference type="AlphaFoldDB" id="A0AAN7MDR1"/>
<organism evidence="8 9">
    <name type="scientific">Trapa natans</name>
    <name type="common">Water chestnut</name>
    <dbReference type="NCBI Taxonomy" id="22666"/>
    <lineage>
        <taxon>Eukaryota</taxon>
        <taxon>Viridiplantae</taxon>
        <taxon>Streptophyta</taxon>
        <taxon>Embryophyta</taxon>
        <taxon>Tracheophyta</taxon>
        <taxon>Spermatophyta</taxon>
        <taxon>Magnoliopsida</taxon>
        <taxon>eudicotyledons</taxon>
        <taxon>Gunneridae</taxon>
        <taxon>Pentapetalae</taxon>
        <taxon>rosids</taxon>
        <taxon>malvids</taxon>
        <taxon>Myrtales</taxon>
        <taxon>Lythraceae</taxon>
        <taxon>Trapa</taxon>
    </lineage>
</organism>
<dbReference type="GO" id="GO:0005634">
    <property type="term" value="C:nucleus"/>
    <property type="evidence" value="ECO:0007669"/>
    <property type="project" value="UniProtKB-SubCell"/>
</dbReference>
<evidence type="ECO:0000313" key="9">
    <source>
        <dbReference type="Proteomes" id="UP001346149"/>
    </source>
</evidence>
<dbReference type="SMART" id="SM00558">
    <property type="entry name" value="JmjC"/>
    <property type="match status" value="1"/>
</dbReference>
<feature type="compositionally biased region" description="Low complexity" evidence="5">
    <location>
        <begin position="141"/>
        <end position="157"/>
    </location>
</feature>
<feature type="domain" description="JmjN" evidence="6">
    <location>
        <begin position="51"/>
        <end position="92"/>
    </location>
</feature>
<comment type="subcellular location">
    <subcellularLocation>
        <location evidence="1">Nucleus</location>
    </subcellularLocation>
</comment>
<dbReference type="Pfam" id="PF02928">
    <property type="entry name" value="zf-C5HC2"/>
    <property type="match status" value="1"/>
</dbReference>
<dbReference type="Pfam" id="PF05965">
    <property type="entry name" value="FYRC"/>
    <property type="match status" value="1"/>
</dbReference>
<dbReference type="InterPro" id="IPR003889">
    <property type="entry name" value="FYrich_C"/>
</dbReference>
<comment type="caution">
    <text evidence="8">The sequence shown here is derived from an EMBL/GenBank/DDBJ whole genome shotgun (WGS) entry which is preliminary data.</text>
</comment>
<evidence type="ECO:0000256" key="1">
    <source>
        <dbReference type="ARBA" id="ARBA00004123"/>
    </source>
</evidence>
<evidence type="ECO:0000259" key="6">
    <source>
        <dbReference type="PROSITE" id="PS51183"/>
    </source>
</evidence>
<evidence type="ECO:0000256" key="3">
    <source>
        <dbReference type="ARBA" id="ARBA00023004"/>
    </source>
</evidence>
<dbReference type="Proteomes" id="UP001346149">
    <property type="component" value="Unassembled WGS sequence"/>
</dbReference>
<reference evidence="8 9" key="1">
    <citation type="journal article" date="2023" name="Hortic Res">
        <title>Pangenome of water caltrop reveals structural variations and asymmetric subgenome divergence after allopolyploidization.</title>
        <authorList>
            <person name="Zhang X."/>
            <person name="Chen Y."/>
            <person name="Wang L."/>
            <person name="Yuan Y."/>
            <person name="Fang M."/>
            <person name="Shi L."/>
            <person name="Lu R."/>
            <person name="Comes H.P."/>
            <person name="Ma Y."/>
            <person name="Chen Y."/>
            <person name="Huang G."/>
            <person name="Zhou Y."/>
            <person name="Zheng Z."/>
            <person name="Qiu Y."/>
        </authorList>
    </citation>
    <scope>NUCLEOTIDE SEQUENCE [LARGE SCALE GENOMIC DNA]</scope>
    <source>
        <strain evidence="8">F231</strain>
    </source>
</reference>
<sequence length="863" mass="98212">METGTALKEDQHPKNDRNNDNAPECSDSLRSRPISARWDPSEACRPVLNEAPVFYPTVEEFEDTLNYIAKIRSKAESYGICRIVPPASWKPPCLLKQKLIWEGAKFSTRIMQIDLLQNREPMTKKSQCRKRKRNSRKLKNKQNTNSNSDNNVNPESNQKFGFQTGSDFTLAEFEEFALNFRDSYFGKNDSASEKSVGWVPSIDEIEGEYWRIIEQPTDEVEVYYGADLETAEFGSGFPNSTSILSDGDSDQYVKSGWNLNNLPRLAGSVLSFEESDISGVLVPWLYVGMCLSSFCWHVEDHHLYSLNYLHFGDAKVWYGVPGSYATKLERTMRKHLSDLFEEQPHLLNELVTQLSPSILKDKGVPVYRTVQHSGEFVLTFPRAYHSGFNCGFNCAEAVNVAPLDWLEHGQNAVELYSKQCRKTSISHDKLLLISARKAVRALWEVTFLGKETSDNLRWRDACGKEGMLTWVLKTRLEMEEERIDRLPGWLKFQPMCSGLVNTENERECSKCFYDLYLSAATCRCSPDRFVCLKHAKFSCSCEKDDRFVLLRYELEKLNLLVRALEGEHEAINEWISMDSISPKKEESLSSEVVQFEFKQQEMNQNDSISYGYLLEKDGKKPHFDLNTESNKGENRLLGGDWKPFGVHFPLLDQQSHVLMTCKDMNSSEEKSSLTNLNCSVKRPLPLAEPIDFGSIVFGKCWSSKEAIFPNGYRSRINFFSVLNPNKISSYISEVVDTGFTGPTFKVVLEESPAITFVDVSPEKCWESVIEQLKQEVERQSSLGVQGLPMPENFQAVNGLDMFGFSSLQIIKTIEDMDPNHMCSEYWNNKPARNFSHVCSADASKHELGGPNMEIAGAAEDHSI</sequence>
<feature type="region of interest" description="Disordered" evidence="5">
    <location>
        <begin position="1"/>
        <end position="32"/>
    </location>
</feature>
<dbReference type="Pfam" id="PF02375">
    <property type="entry name" value="JmjN"/>
    <property type="match status" value="1"/>
</dbReference>
<keyword evidence="9" id="KW-1185">Reference proteome</keyword>
<evidence type="ECO:0000313" key="8">
    <source>
        <dbReference type="EMBL" id="KAK4803399.1"/>
    </source>
</evidence>
<keyword evidence="2" id="KW-0560">Oxidoreductase</keyword>
<evidence type="ECO:0000256" key="2">
    <source>
        <dbReference type="ARBA" id="ARBA00023002"/>
    </source>
</evidence>
<dbReference type="SMART" id="SM00545">
    <property type="entry name" value="JmjN"/>
    <property type="match status" value="1"/>
</dbReference>
<dbReference type="InterPro" id="IPR003349">
    <property type="entry name" value="JmjN"/>
</dbReference>
<accession>A0AAN7MDR1</accession>
<keyword evidence="3" id="KW-0408">Iron</keyword>
<evidence type="ECO:0000259" key="7">
    <source>
        <dbReference type="PROSITE" id="PS51184"/>
    </source>
</evidence>
<dbReference type="Pfam" id="PF05964">
    <property type="entry name" value="FYRN"/>
    <property type="match status" value="1"/>
</dbReference>
<dbReference type="GO" id="GO:0006355">
    <property type="term" value="P:regulation of DNA-templated transcription"/>
    <property type="evidence" value="ECO:0007669"/>
    <property type="project" value="UniProtKB-ARBA"/>
</dbReference>
<dbReference type="PANTHER" id="PTHR10694:SF105">
    <property type="entry name" value="LYSINE-SPECIFIC DEMETHYLASE JMJ14"/>
    <property type="match status" value="1"/>
</dbReference>
<evidence type="ECO:0000256" key="4">
    <source>
        <dbReference type="ARBA" id="ARBA00023242"/>
    </source>
</evidence>
<name>A0AAN7MDR1_TRANT</name>
<feature type="region of interest" description="Disordered" evidence="5">
    <location>
        <begin position="121"/>
        <end position="158"/>
    </location>
</feature>
<dbReference type="Gene3D" id="3.30.160.360">
    <property type="match status" value="1"/>
</dbReference>